<reference evidence="1 2" key="1">
    <citation type="journal article" date="2021" name="Appl. Environ. Microbiol.">
        <title>Genetic linkage and physical mapping for an oyster mushroom Pleurotus cornucopiae and QTL analysis for the trait cap color.</title>
        <authorList>
            <person name="Zhang Y."/>
            <person name="Gao W."/>
            <person name="Sonnenberg A."/>
            <person name="Chen Q."/>
            <person name="Zhang J."/>
            <person name="Huang C."/>
        </authorList>
    </citation>
    <scope>NUCLEOTIDE SEQUENCE [LARGE SCALE GENOMIC DNA]</scope>
    <source>
        <strain evidence="1">CCMSSC00406</strain>
    </source>
</reference>
<dbReference type="Proteomes" id="UP000824881">
    <property type="component" value="Unassembled WGS sequence"/>
</dbReference>
<dbReference type="EMBL" id="WQMT02000011">
    <property type="protein sequence ID" value="KAG9217862.1"/>
    <property type="molecule type" value="Genomic_DNA"/>
</dbReference>
<keyword evidence="2" id="KW-1185">Reference proteome</keyword>
<protein>
    <submittedName>
        <fullName evidence="1">Uncharacterized protein</fullName>
    </submittedName>
</protein>
<organism evidence="1 2">
    <name type="scientific">Pleurotus cornucopiae</name>
    <name type="common">Cornucopia mushroom</name>
    <dbReference type="NCBI Taxonomy" id="5321"/>
    <lineage>
        <taxon>Eukaryota</taxon>
        <taxon>Fungi</taxon>
        <taxon>Dikarya</taxon>
        <taxon>Basidiomycota</taxon>
        <taxon>Agaricomycotina</taxon>
        <taxon>Agaricomycetes</taxon>
        <taxon>Agaricomycetidae</taxon>
        <taxon>Agaricales</taxon>
        <taxon>Pleurotineae</taxon>
        <taxon>Pleurotaceae</taxon>
        <taxon>Pleurotus</taxon>
    </lineage>
</organism>
<sequence length="1342" mass="147641">MTFKPPPLNGTLTLPEIYDWHLDHSPNHPLFVFRSADDKLHRIPWSQGVQTVHLAANFFLDQIGTNNGNTVIAILAITDAFSYFIATMGLMRAGYQPFPLSNRNSPAGIAHLIKEMKVTHIITTGDHSTQQLLAASSDVLESEGVRLWCISLPRFGDELIKPSQSFKRCPVPVRAKPDDVALILHSSGSTTFPKPVISTHRMLIERGRAFMFGDMDFCGHVMSTHSVPMYHAMGSTATIWTAATGLAISGFGPDSPIATPSPEQVLFEARATQSSVMICVPSYLESWALSDTDVKALNAFSAIMFAGAPLSKQVGDYLVSAGVTIILAYGSTETGPIAKMLPSKPHPEGWEYFELSPDLDTILVPEGEDRVFRLVLAPSNGHAFPFTNSRVNGRDVYDTNDLLEQHPVNTHLYRLYGRSDDQLMHSTGEKVRIVNIDPLPKLMFEKTSPVPIENILTQHPKVQHAVMFGRGRFHAGVIIEPTPECSINPLELTEVARFMDEIEYILVKANKFAPAHSKIFKEMVLIADHKRPLEYTPKGTPKRGSILQAYAKEIDDAYMAFEESSALDVALPESWTPAYSLELARAVVKKALPDAHDIQNDADIFQLGCDSLHATRIHNTLVQYLRRFAVDVASVPRHFVYMNPTIERLAQFLSHIANAGVDTGTARHASPDDGLTSKISQMTDLVSKYTSHASAATGGSGAHAADEAIEEVVLLTGSTGGLGAFVLEALLTNPDIKAVYALNRKGADPKETLQSRQTRSFEWNGIDVRLLGSPQLTLVEADVTQPDLEISAGLYEELRTRVTCIIHNAWKVDFNLSLLSMEPLIAGTRHLVDLALASPHASTPKFIFVSSVGVFSNTDATKLGPIPEEPVLDPSVSVGTGYSESKWVTETMLHTLAQRTALRPTVVRLGQLCGGRNGHWRASEWFPAIVCSGAMVGSLPILHGDASWLPTHVAAAALVEMRTSSETFLNLQHPQPVPMASIMGLMSSLINVPLVPFETWVAALEAKEGVRKGIVANNGQNSPALQLLGFFRASLRGNEDSSLALQTPDMAIERAMLSAPTLKIPSHHFNHHHNIANMPTTNQVQVRPCAFAQDPASAQHDYIPKFAAHCASATIQSLEEAPQFLLDPMFATPQIHLPHFIELVLRDCDLSVPAAMTALTVINWMTEDGLRSPAASSSPHHLFMATYQALLPLVTGMPRSLPPWRDVWDHISISEVIICRLEVREFLSTLDEGEFALLNNLASQDTIKTIDYLYDLELLQADNEQWDSEEEEDYMEEDIVSPGRVYDQDSESGSESTLPTTPVGEVYEPWPAKKLPITRRVWRRVRRASPRIARAFGFSSKS</sequence>
<evidence type="ECO:0000313" key="2">
    <source>
        <dbReference type="Proteomes" id="UP000824881"/>
    </source>
</evidence>
<gene>
    <name evidence="1" type="ORF">CCMSSC00406_0005232</name>
</gene>
<comment type="caution">
    <text evidence="1">The sequence shown here is derived from an EMBL/GenBank/DDBJ whole genome shotgun (WGS) entry which is preliminary data.</text>
</comment>
<evidence type="ECO:0000313" key="1">
    <source>
        <dbReference type="EMBL" id="KAG9217862.1"/>
    </source>
</evidence>
<accession>A0ACB7II05</accession>
<proteinExistence type="predicted"/>
<name>A0ACB7II05_PLECO</name>